<dbReference type="AlphaFoldDB" id="A0A1F8EIH9"/>
<proteinExistence type="inferred from homology"/>
<evidence type="ECO:0000256" key="1">
    <source>
        <dbReference type="ARBA" id="ARBA00006432"/>
    </source>
</evidence>
<dbReference type="PANTHER" id="PTHR24096:SF149">
    <property type="entry name" value="AMP-BINDING DOMAIN-CONTAINING PROTEIN-RELATED"/>
    <property type="match status" value="1"/>
</dbReference>
<evidence type="ECO:0000313" key="5">
    <source>
        <dbReference type="EMBL" id="OGM99855.1"/>
    </source>
</evidence>
<name>A0A1F8EIH9_9BACT</name>
<reference evidence="5 6" key="1">
    <citation type="journal article" date="2016" name="Nat. Commun.">
        <title>Thousands of microbial genomes shed light on interconnected biogeochemical processes in an aquifer system.</title>
        <authorList>
            <person name="Anantharaman K."/>
            <person name="Brown C.T."/>
            <person name="Hug L.A."/>
            <person name="Sharon I."/>
            <person name="Castelle C.J."/>
            <person name="Probst A.J."/>
            <person name="Thomas B.C."/>
            <person name="Singh A."/>
            <person name="Wilkins M.J."/>
            <person name="Karaoz U."/>
            <person name="Brodie E.L."/>
            <person name="Williams K.H."/>
            <person name="Hubbard S.S."/>
            <person name="Banfield J.F."/>
        </authorList>
    </citation>
    <scope>NUCLEOTIDE SEQUENCE [LARGE SCALE GENOMIC DNA]</scope>
</reference>
<dbReference type="InterPro" id="IPR045851">
    <property type="entry name" value="AMP-bd_C_sf"/>
</dbReference>
<accession>A0A1F8EIH9</accession>
<organism evidence="5 6">
    <name type="scientific">Candidatus Yanofskybacteria bacterium RIFCSPHIGHO2_01_FULL_39_8b</name>
    <dbReference type="NCBI Taxonomy" id="1802659"/>
    <lineage>
        <taxon>Bacteria</taxon>
        <taxon>Candidatus Yanofskyibacteriota</taxon>
    </lineage>
</organism>
<dbReference type="GO" id="GO:0016405">
    <property type="term" value="F:CoA-ligase activity"/>
    <property type="evidence" value="ECO:0007669"/>
    <property type="project" value="TreeGrafter"/>
</dbReference>
<dbReference type="SUPFAM" id="SSF56801">
    <property type="entry name" value="Acetyl-CoA synthetase-like"/>
    <property type="match status" value="1"/>
</dbReference>
<dbReference type="Pfam" id="PF00501">
    <property type="entry name" value="AMP-binding"/>
    <property type="match status" value="1"/>
</dbReference>
<dbReference type="InterPro" id="IPR025110">
    <property type="entry name" value="AMP-bd_C"/>
</dbReference>
<feature type="domain" description="AMP-binding enzyme C-terminal" evidence="4">
    <location>
        <begin position="476"/>
        <end position="549"/>
    </location>
</feature>
<dbReference type="Gene3D" id="3.40.50.12780">
    <property type="entry name" value="N-terminal domain of ligase-like"/>
    <property type="match status" value="1"/>
</dbReference>
<dbReference type="InterPro" id="IPR000873">
    <property type="entry name" value="AMP-dep_synth/lig_dom"/>
</dbReference>
<dbReference type="InterPro" id="IPR042099">
    <property type="entry name" value="ANL_N_sf"/>
</dbReference>
<protein>
    <recommendedName>
        <fullName evidence="7">Long-chain fatty acid--CoA ligase</fullName>
    </recommendedName>
</protein>
<keyword evidence="2" id="KW-0436">Ligase</keyword>
<feature type="domain" description="AMP-dependent synthetase/ligase" evidence="3">
    <location>
        <begin position="21"/>
        <end position="424"/>
    </location>
</feature>
<dbReference type="Gene3D" id="3.30.300.30">
    <property type="match status" value="1"/>
</dbReference>
<dbReference type="EMBL" id="MGIZ01000008">
    <property type="protein sequence ID" value="OGM99855.1"/>
    <property type="molecule type" value="Genomic_DNA"/>
</dbReference>
<gene>
    <name evidence="5" type="ORF">A2817_03170</name>
</gene>
<dbReference type="PANTHER" id="PTHR24096">
    <property type="entry name" value="LONG-CHAIN-FATTY-ACID--COA LIGASE"/>
    <property type="match status" value="1"/>
</dbReference>
<comment type="similarity">
    <text evidence="1">Belongs to the ATP-dependent AMP-binding enzyme family.</text>
</comment>
<evidence type="ECO:0000256" key="2">
    <source>
        <dbReference type="ARBA" id="ARBA00022598"/>
    </source>
</evidence>
<evidence type="ECO:0008006" key="7">
    <source>
        <dbReference type="Google" id="ProtNLM"/>
    </source>
</evidence>
<dbReference type="Pfam" id="PF13193">
    <property type="entry name" value="AMP-binding_C"/>
    <property type="match status" value="1"/>
</dbReference>
<dbReference type="Proteomes" id="UP000177594">
    <property type="component" value="Unassembled WGS sequence"/>
</dbReference>
<evidence type="ECO:0000259" key="4">
    <source>
        <dbReference type="Pfam" id="PF13193"/>
    </source>
</evidence>
<comment type="caution">
    <text evidence="5">The sequence shown here is derived from an EMBL/GenBank/DDBJ whole genome shotgun (WGS) entry which is preliminary data.</text>
</comment>
<sequence>MEYRWLKKENIKPIPELLAHSADIMNRKTAICYEGRSISYKELFKKCIQLARFIKFHSYPGDRIAIFMPNIPQFIIAYYATLMAGRIAVPINIVSIGGELKKKRVTEIKITDEIRSQLVDTRPSIIFMADFLYPIFVQTEVDWPCVRVVASPKEWLPTIKKILYPFYARRRGRLVKNPSRCVSFTQALKVRFFIGNELNFSKISPNNIANLQPTGGTSGIWKMAMLTHKNLVVNCLQIRERFGDLLSYGKEIILGALPLCHSYGLAVCMNMTLLSLHGKLVLVPEFTPEKTAKLIKKNKITIFPGINRMYQAIVDKELSKTYFKSLKFFISGAGSISQNIRTGFKKLTGGALIMDGYGLSEASPVVSVTLPGDLVGLDGETGNLIGRPLPETKIKICDEKGNELPSGEAGEIVVSGDQIMIGYYNNPKETDEVFDGNGWLRTGDIGYTDHNGCLHFVDRLKDMIKVMGENVYPSRIEKELIKNPAISEAIVVGMPDPKMDETPVAVVVLKTKADDIYNSETDIMLRLKADSALGRYYLPSKIIIMDSLDEFKNIAGKIYKYKVKEFLLK</sequence>
<evidence type="ECO:0000313" key="6">
    <source>
        <dbReference type="Proteomes" id="UP000177594"/>
    </source>
</evidence>
<evidence type="ECO:0000259" key="3">
    <source>
        <dbReference type="Pfam" id="PF00501"/>
    </source>
</evidence>